<proteinExistence type="predicted"/>
<sequence>MFALLCFVCSYAQGYPWSEKFKYMIRRFMVFREEETPQGRYMCYTEDIGDVCIFLSMSEAFCVQATSCPGLRPNSIYFIGKGFGIYSLADNKTISSFKVPSSSGLYWLPPSCI</sequence>
<dbReference type="Proteomes" id="UP001295469">
    <property type="component" value="Chromosome A07"/>
</dbReference>
<protein>
    <submittedName>
        <fullName evidence="2">(rape) hypothetical protein</fullName>
    </submittedName>
</protein>
<evidence type="ECO:0000313" key="2">
    <source>
        <dbReference type="EMBL" id="CAF2160038.1"/>
    </source>
</evidence>
<gene>
    <name evidence="2" type="ORF">DARMORV10_A07P10800.1</name>
</gene>
<accession>A0A816YQ15</accession>
<name>A0A816YQ15_BRANA</name>
<reference evidence="2" key="1">
    <citation type="submission" date="2021-01" db="EMBL/GenBank/DDBJ databases">
        <authorList>
            <consortium name="Genoscope - CEA"/>
            <person name="William W."/>
        </authorList>
    </citation>
    <scope>NUCLEOTIDE SEQUENCE</scope>
</reference>
<feature type="domain" description="KIB1-4 beta-propeller" evidence="1">
    <location>
        <begin position="21"/>
        <end position="86"/>
    </location>
</feature>
<dbReference type="EMBL" id="HG994361">
    <property type="protein sequence ID" value="CAF2160038.1"/>
    <property type="molecule type" value="Genomic_DNA"/>
</dbReference>
<dbReference type="AlphaFoldDB" id="A0A816YQ15"/>
<organism evidence="2">
    <name type="scientific">Brassica napus</name>
    <name type="common">Rape</name>
    <dbReference type="NCBI Taxonomy" id="3708"/>
    <lineage>
        <taxon>Eukaryota</taxon>
        <taxon>Viridiplantae</taxon>
        <taxon>Streptophyta</taxon>
        <taxon>Embryophyta</taxon>
        <taxon>Tracheophyta</taxon>
        <taxon>Spermatophyta</taxon>
        <taxon>Magnoliopsida</taxon>
        <taxon>eudicotyledons</taxon>
        <taxon>Gunneridae</taxon>
        <taxon>Pentapetalae</taxon>
        <taxon>rosids</taxon>
        <taxon>malvids</taxon>
        <taxon>Brassicales</taxon>
        <taxon>Brassicaceae</taxon>
        <taxon>Brassiceae</taxon>
        <taxon>Brassica</taxon>
    </lineage>
</organism>
<dbReference type="InterPro" id="IPR005174">
    <property type="entry name" value="KIB1-4_b-propeller"/>
</dbReference>
<dbReference type="Pfam" id="PF03478">
    <property type="entry name" value="Beta-prop_KIB1-4"/>
    <property type="match status" value="1"/>
</dbReference>
<evidence type="ECO:0000259" key="1">
    <source>
        <dbReference type="Pfam" id="PF03478"/>
    </source>
</evidence>